<feature type="chain" id="PRO_5043862354" description="Outer membrane protein beta-barrel domain-containing protein" evidence="1">
    <location>
        <begin position="21"/>
        <end position="233"/>
    </location>
</feature>
<dbReference type="RefSeq" id="WP_303102319.1">
    <property type="nucleotide sequence ID" value="NZ_CP149782.1"/>
</dbReference>
<gene>
    <name evidence="2" type="ORF">WDJ50_05055</name>
</gene>
<evidence type="ECO:0008006" key="3">
    <source>
        <dbReference type="Google" id="ProtNLM"/>
    </source>
</evidence>
<dbReference type="AlphaFoldDB" id="A0AAU6Q5E0"/>
<reference evidence="2" key="1">
    <citation type="submission" date="2024-03" db="EMBL/GenBank/DDBJ databases">
        <title>Deinococcus weizhi sp. nov., isolated from human skin.</title>
        <authorList>
            <person name="Wei Z."/>
            <person name="Tian F."/>
            <person name="Yang C."/>
            <person name="Xin L.T."/>
            <person name="Wen Z.J."/>
            <person name="Lan K.C."/>
            <person name="Yu L."/>
            <person name="Zhe W."/>
            <person name="Dan F.D."/>
            <person name="Jun W."/>
            <person name="Rui Z."/>
            <person name="Yong X.J."/>
            <person name="Ting Y."/>
            <person name="Wei X."/>
            <person name="Xu Z.G."/>
            <person name="Xin Z."/>
            <person name="Dong F.G."/>
            <person name="Ni X.M."/>
            <person name="Zheng M.G."/>
            <person name="Chun Y."/>
            <person name="Qian W.X."/>
        </authorList>
    </citation>
    <scope>NUCLEOTIDE SEQUENCE</scope>
    <source>
        <strain evidence="2">VB142</strain>
    </source>
</reference>
<organism evidence="2">
    <name type="scientific">Deinococcus sp. VB142</name>
    <dbReference type="NCBI Taxonomy" id="3112952"/>
    <lineage>
        <taxon>Bacteria</taxon>
        <taxon>Thermotogati</taxon>
        <taxon>Deinococcota</taxon>
        <taxon>Deinococci</taxon>
        <taxon>Deinococcales</taxon>
        <taxon>Deinococcaceae</taxon>
        <taxon>Deinococcus</taxon>
    </lineage>
</organism>
<keyword evidence="1" id="KW-0732">Signal</keyword>
<protein>
    <recommendedName>
        <fullName evidence="3">Outer membrane protein beta-barrel domain-containing protein</fullName>
    </recommendedName>
</protein>
<evidence type="ECO:0000256" key="1">
    <source>
        <dbReference type="SAM" id="SignalP"/>
    </source>
</evidence>
<accession>A0AAU6Q5E0</accession>
<proteinExistence type="predicted"/>
<feature type="signal peptide" evidence="1">
    <location>
        <begin position="1"/>
        <end position="20"/>
    </location>
</feature>
<name>A0AAU6Q5E0_9DEIO</name>
<evidence type="ECO:0000313" key="2">
    <source>
        <dbReference type="EMBL" id="WYF45496.1"/>
    </source>
</evidence>
<dbReference type="EMBL" id="CP149782">
    <property type="protein sequence ID" value="WYF45496.1"/>
    <property type="molecule type" value="Genomic_DNA"/>
</dbReference>
<dbReference type="Gene3D" id="2.40.160.70">
    <property type="entry name" value="outer membrane protein from Thermus thermophilus HB27"/>
    <property type="match status" value="1"/>
</dbReference>
<sequence length="233" mass="24043">MKKFLAVVTTTLLASASAQTVVVQPSSSLGLNGLEFGVLGGYAGGLNGEVFVHAPNVAGPVGVKASAAYTSASDAIRDNVDITGNNSGLNLGTFGSYKEKGLATESGSHTTYALDATYNLGRVSAGTDLTLYAGGRYGNFSATETYANEAALTQTTRTSAFGVGAGAMLGYRLSDRASLVGDLGIDQYFNGTITNGTDNGTYNPNEAGYNDIRARFAFPGTVFKAKVGMKFNF</sequence>